<dbReference type="GO" id="GO:0008173">
    <property type="term" value="F:RNA methyltransferase activity"/>
    <property type="evidence" value="ECO:0007669"/>
    <property type="project" value="InterPro"/>
</dbReference>
<dbReference type="RefSeq" id="WP_322878139.1">
    <property type="nucleotide sequence ID" value="NZ_JAVMIP010000007.1"/>
</dbReference>
<comment type="caution">
    <text evidence="5">Lacks conserved residue(s) required for the propagation of feature annotation.</text>
</comment>
<dbReference type="AlphaFoldDB" id="A0AAE4JW08"/>
<evidence type="ECO:0000256" key="4">
    <source>
        <dbReference type="ARBA" id="ARBA00022884"/>
    </source>
</evidence>
<feature type="active site" description="Nucleophile" evidence="5">
    <location>
        <position position="239"/>
    </location>
</feature>
<evidence type="ECO:0000313" key="8">
    <source>
        <dbReference type="Proteomes" id="UP001268256"/>
    </source>
</evidence>
<dbReference type="GO" id="GO:0001510">
    <property type="term" value="P:RNA methylation"/>
    <property type="evidence" value="ECO:0007669"/>
    <property type="project" value="InterPro"/>
</dbReference>
<feature type="binding site" evidence="5">
    <location>
        <position position="141"/>
    </location>
    <ligand>
        <name>S-adenosyl-L-methionine</name>
        <dbReference type="ChEBI" id="CHEBI:59789"/>
    </ligand>
</feature>
<dbReference type="PANTHER" id="PTHR22807">
    <property type="entry name" value="NOP2 YEAST -RELATED NOL1/NOP2/FMU SUN DOMAIN-CONTAINING"/>
    <property type="match status" value="1"/>
</dbReference>
<dbReference type="PANTHER" id="PTHR22807:SF30">
    <property type="entry name" value="28S RRNA (CYTOSINE(4447)-C(5))-METHYLTRANSFERASE-RELATED"/>
    <property type="match status" value="1"/>
</dbReference>
<gene>
    <name evidence="7" type="ORF">RIF25_08635</name>
</gene>
<dbReference type="Pfam" id="PF01189">
    <property type="entry name" value="Methyltr_RsmB-F"/>
    <property type="match status" value="1"/>
</dbReference>
<comment type="similarity">
    <text evidence="5">Belongs to the class I-like SAM-binding methyltransferase superfamily. RsmB/NOP family.</text>
</comment>
<keyword evidence="2 5" id="KW-0808">Transferase</keyword>
<evidence type="ECO:0000313" key="7">
    <source>
        <dbReference type="EMBL" id="MDS3860880.1"/>
    </source>
</evidence>
<dbReference type="InterPro" id="IPR049560">
    <property type="entry name" value="MeTrfase_RsmB-F_NOP2_cat"/>
</dbReference>
<sequence length="304" mass="33544">MQKTKQFPSALLEKFSRKLYPDPVHRETFLTALLTPKPYPPAILWCQPRPNPLPFDVIPPVVWQPDWVDRLVLGTKPGQHHLHHQGAYYVLDFSSVFAAVPLQSLTFPQSPKLVIDVCAAPGGKSILAWRSLQPDLLVANEVIGKRLGMLTSNLKRCHLACGKVTHLNVADLVAEYGQLADVVIVDAPCSGQSLLAKGTNVLGCFHPRTINHNAQRQKKIIATASQLVRPGGYLLYSTCTFSIEENEGVLDWFVQRFPAFQSLAVPALTDYQSPWGTSPQFRGYRLSPEQGLGAGAFTSLLQLA</sequence>
<feature type="domain" description="SAM-dependent MTase RsmB/NOP-type" evidence="6">
    <location>
        <begin position="1"/>
        <end position="304"/>
    </location>
</feature>
<dbReference type="PROSITE" id="PS51686">
    <property type="entry name" value="SAM_MT_RSMB_NOP"/>
    <property type="match status" value="1"/>
</dbReference>
<protein>
    <submittedName>
        <fullName evidence="7">RsmB/NOP family class I SAM-dependent RNA methyltransferase</fullName>
        <ecNumber evidence="7">2.1.1.-</ecNumber>
    </submittedName>
</protein>
<comment type="caution">
    <text evidence="7">The sequence shown here is derived from an EMBL/GenBank/DDBJ whole genome shotgun (WGS) entry which is preliminary data.</text>
</comment>
<dbReference type="InterPro" id="IPR001678">
    <property type="entry name" value="MeTrfase_RsmB-F_NOP2_dom"/>
</dbReference>
<evidence type="ECO:0000256" key="5">
    <source>
        <dbReference type="PROSITE-ProRule" id="PRU01023"/>
    </source>
</evidence>
<dbReference type="Gene3D" id="3.40.50.150">
    <property type="entry name" value="Vaccinia Virus protein VP39"/>
    <property type="match status" value="1"/>
</dbReference>
<keyword evidence="8" id="KW-1185">Reference proteome</keyword>
<evidence type="ECO:0000256" key="3">
    <source>
        <dbReference type="ARBA" id="ARBA00022691"/>
    </source>
</evidence>
<dbReference type="EMBL" id="JAVMIP010000007">
    <property type="protein sequence ID" value="MDS3860880.1"/>
    <property type="molecule type" value="Genomic_DNA"/>
</dbReference>
<feature type="binding site" evidence="5">
    <location>
        <begin position="118"/>
        <end position="124"/>
    </location>
    <ligand>
        <name>S-adenosyl-L-methionine</name>
        <dbReference type="ChEBI" id="CHEBI:59789"/>
    </ligand>
</feature>
<accession>A0AAE4JW08</accession>
<dbReference type="SUPFAM" id="SSF53335">
    <property type="entry name" value="S-adenosyl-L-methionine-dependent methyltransferases"/>
    <property type="match status" value="1"/>
</dbReference>
<keyword evidence="3 5" id="KW-0949">S-adenosyl-L-methionine</keyword>
<dbReference type="PRINTS" id="PR02008">
    <property type="entry name" value="RCMTFAMILY"/>
</dbReference>
<dbReference type="GO" id="GO:0003723">
    <property type="term" value="F:RNA binding"/>
    <property type="evidence" value="ECO:0007669"/>
    <property type="project" value="UniProtKB-UniRule"/>
</dbReference>
<evidence type="ECO:0000259" key="6">
    <source>
        <dbReference type="PROSITE" id="PS51686"/>
    </source>
</evidence>
<keyword evidence="4 5" id="KW-0694">RNA-binding</keyword>
<evidence type="ECO:0000256" key="2">
    <source>
        <dbReference type="ARBA" id="ARBA00022679"/>
    </source>
</evidence>
<keyword evidence="1 5" id="KW-0489">Methyltransferase</keyword>
<dbReference type="EC" id="2.1.1.-" evidence="7"/>
<dbReference type="Proteomes" id="UP001268256">
    <property type="component" value="Unassembled WGS sequence"/>
</dbReference>
<proteinExistence type="inferred from homology"/>
<feature type="binding site" evidence="5">
    <location>
        <position position="186"/>
    </location>
    <ligand>
        <name>S-adenosyl-L-methionine</name>
        <dbReference type="ChEBI" id="CHEBI:59789"/>
    </ligand>
</feature>
<dbReference type="InterPro" id="IPR029063">
    <property type="entry name" value="SAM-dependent_MTases_sf"/>
</dbReference>
<dbReference type="InterPro" id="IPR023267">
    <property type="entry name" value="RCMT"/>
</dbReference>
<reference evidence="8" key="1">
    <citation type="submission" date="2023-07" db="EMBL/GenBank/DDBJ databases">
        <authorList>
            <person name="Luz R."/>
            <person name="Cordeiro R."/>
            <person name="Fonseca A."/>
            <person name="Goncalves V."/>
        </authorList>
    </citation>
    <scope>NUCLEOTIDE SEQUENCE [LARGE SCALE GENOMIC DNA]</scope>
    <source>
        <strain evidence="8">BACA0444</strain>
    </source>
</reference>
<evidence type="ECO:0000256" key="1">
    <source>
        <dbReference type="ARBA" id="ARBA00022603"/>
    </source>
</evidence>
<organism evidence="7 8">
    <name type="scientific">Pseudocalidococcus azoricus BACA0444</name>
    <dbReference type="NCBI Taxonomy" id="2918990"/>
    <lineage>
        <taxon>Bacteria</taxon>
        <taxon>Bacillati</taxon>
        <taxon>Cyanobacteriota</taxon>
        <taxon>Cyanophyceae</taxon>
        <taxon>Acaryochloridales</taxon>
        <taxon>Thermosynechococcaceae</taxon>
        <taxon>Pseudocalidococcus</taxon>
        <taxon>Pseudocalidococcus azoricus</taxon>
    </lineage>
</organism>
<name>A0AAE4JW08_9CYAN</name>